<protein>
    <submittedName>
        <fullName evidence="1">Uncharacterized protein</fullName>
    </submittedName>
</protein>
<sequence length="57" mass="6917">MLSIRYRFHREIIVERIEISTMYLTMPKKINLKKIDTSSWNVDKGAHIFNRYTLTMI</sequence>
<comment type="caution">
    <text evidence="1">The sequence shown here is derived from an EMBL/GenBank/DDBJ whole genome shotgun (WGS) entry which is preliminary data.</text>
</comment>
<accession>A0A016W6C1</accession>
<reference evidence="2" key="1">
    <citation type="journal article" date="2015" name="Nat. Genet.">
        <title>The genome and transcriptome of the zoonotic hookworm Ancylostoma ceylanicum identify infection-specific gene families.</title>
        <authorList>
            <person name="Schwarz E.M."/>
            <person name="Hu Y."/>
            <person name="Antoshechkin I."/>
            <person name="Miller M.M."/>
            <person name="Sternberg P.W."/>
            <person name="Aroian R.V."/>
        </authorList>
    </citation>
    <scope>NUCLEOTIDE SEQUENCE</scope>
    <source>
        <strain evidence="2">HY135</strain>
    </source>
</reference>
<dbReference type="EMBL" id="JARK01000743">
    <property type="protein sequence ID" value="EYC35121.1"/>
    <property type="molecule type" value="Genomic_DNA"/>
</dbReference>
<evidence type="ECO:0000313" key="2">
    <source>
        <dbReference type="Proteomes" id="UP000024635"/>
    </source>
</evidence>
<organism evidence="1 2">
    <name type="scientific">Ancylostoma ceylanicum</name>
    <dbReference type="NCBI Taxonomy" id="53326"/>
    <lineage>
        <taxon>Eukaryota</taxon>
        <taxon>Metazoa</taxon>
        <taxon>Ecdysozoa</taxon>
        <taxon>Nematoda</taxon>
        <taxon>Chromadorea</taxon>
        <taxon>Rhabditida</taxon>
        <taxon>Rhabditina</taxon>
        <taxon>Rhabditomorpha</taxon>
        <taxon>Strongyloidea</taxon>
        <taxon>Ancylostomatidae</taxon>
        <taxon>Ancylostomatinae</taxon>
        <taxon>Ancylostoma</taxon>
    </lineage>
</organism>
<feature type="non-terminal residue" evidence="1">
    <location>
        <position position="1"/>
    </location>
</feature>
<evidence type="ECO:0000313" key="1">
    <source>
        <dbReference type="EMBL" id="EYC35121.1"/>
    </source>
</evidence>
<name>A0A016W6C1_9BILA</name>
<keyword evidence="2" id="KW-1185">Reference proteome</keyword>
<proteinExistence type="predicted"/>
<dbReference type="AlphaFoldDB" id="A0A016W6C1"/>
<gene>
    <name evidence="1" type="primary">Acey_s1144.g3683</name>
    <name evidence="1" type="ORF">Y032_1144g3683</name>
</gene>
<dbReference type="Proteomes" id="UP000024635">
    <property type="component" value="Unassembled WGS sequence"/>
</dbReference>